<dbReference type="Pfam" id="PF03629">
    <property type="entry name" value="SASA"/>
    <property type="match status" value="1"/>
</dbReference>
<keyword evidence="1" id="KW-0378">Hydrolase</keyword>
<dbReference type="RefSeq" id="WP_070235338.1">
    <property type="nucleotide sequence ID" value="NZ_CP017478.1"/>
</dbReference>
<dbReference type="PANTHER" id="PTHR31988:SF19">
    <property type="entry name" value="9-O-ACETYL-N-ACETYLNEURAMINIC ACID DEACETYLASE-RELATED"/>
    <property type="match status" value="1"/>
</dbReference>
<feature type="domain" description="Sialate O-acetylesterase" evidence="3">
    <location>
        <begin position="41"/>
        <end position="264"/>
    </location>
</feature>
<accession>A0A1D8P3P4</accession>
<evidence type="ECO:0000313" key="5">
    <source>
        <dbReference type="Proteomes" id="UP000176050"/>
    </source>
</evidence>
<dbReference type="AlphaFoldDB" id="A0A1D8P3P4"/>
<keyword evidence="2" id="KW-0732">Signal</keyword>
<dbReference type="STRING" id="1850246.LPB138_00245"/>
<proteinExistence type="predicted"/>
<protein>
    <recommendedName>
        <fullName evidence="3">Sialate O-acetylesterase domain-containing protein</fullName>
    </recommendedName>
</protein>
<evidence type="ECO:0000313" key="4">
    <source>
        <dbReference type="EMBL" id="AOW19208.1"/>
    </source>
</evidence>
<dbReference type="Gene3D" id="3.40.50.1110">
    <property type="entry name" value="SGNH hydrolase"/>
    <property type="match status" value="1"/>
</dbReference>
<keyword evidence="5" id="KW-1185">Reference proteome</keyword>
<dbReference type="KEGG" id="lul:LPB138_00245"/>
<organism evidence="4 5">
    <name type="scientific">Urechidicola croceus</name>
    <dbReference type="NCBI Taxonomy" id="1850246"/>
    <lineage>
        <taxon>Bacteria</taxon>
        <taxon>Pseudomonadati</taxon>
        <taxon>Bacteroidota</taxon>
        <taxon>Flavobacteriia</taxon>
        <taxon>Flavobacteriales</taxon>
        <taxon>Flavobacteriaceae</taxon>
        <taxon>Urechidicola</taxon>
    </lineage>
</organism>
<sequence length="269" mass="30684">MKKIIFICISLTVFTTSAQNEKINFPKVEEYPTEIPTKENTWVFIMTGQSNMTGRGFVEPQDTISNPRVLSINKDNKLILAKEPLAFYSSLIGLDCGLSFGKELLNHIDESIKVLILPTAVGGSSTNQWINDDEHRGIKLMSNFKEKIELAQKYGTLKGVLWHQGESDAHDELIPFYKENITVIFRKFRNISGSVNLPIYIAQLGSFFPEQEKWNKINEQIEQVSEQDENIYLIKTDDFVHKGDSLHFNSASQRLMGIRFAKTVSKTME</sequence>
<name>A0A1D8P3P4_9FLAO</name>
<feature type="chain" id="PRO_5009110710" description="Sialate O-acetylesterase domain-containing protein" evidence="2">
    <location>
        <begin position="19"/>
        <end position="269"/>
    </location>
</feature>
<dbReference type="Proteomes" id="UP000176050">
    <property type="component" value="Chromosome"/>
</dbReference>
<dbReference type="SUPFAM" id="SSF52266">
    <property type="entry name" value="SGNH hydrolase"/>
    <property type="match status" value="1"/>
</dbReference>
<evidence type="ECO:0000256" key="2">
    <source>
        <dbReference type="SAM" id="SignalP"/>
    </source>
</evidence>
<gene>
    <name evidence="4" type="ORF">LPB138_00245</name>
</gene>
<dbReference type="OrthoDB" id="9795554at2"/>
<dbReference type="InterPro" id="IPR036514">
    <property type="entry name" value="SGNH_hydro_sf"/>
</dbReference>
<dbReference type="GO" id="GO:0016788">
    <property type="term" value="F:hydrolase activity, acting on ester bonds"/>
    <property type="evidence" value="ECO:0007669"/>
    <property type="project" value="UniProtKB-ARBA"/>
</dbReference>
<evidence type="ECO:0000259" key="3">
    <source>
        <dbReference type="Pfam" id="PF03629"/>
    </source>
</evidence>
<evidence type="ECO:0000256" key="1">
    <source>
        <dbReference type="ARBA" id="ARBA00022801"/>
    </source>
</evidence>
<reference evidence="4 5" key="1">
    <citation type="submission" date="2016-10" db="EMBL/GenBank/DDBJ databases">
        <title>Lutibacter sp. LPB0138, isolated from marine gastropod.</title>
        <authorList>
            <person name="Kim E."/>
            <person name="Yi H."/>
        </authorList>
    </citation>
    <scope>NUCLEOTIDE SEQUENCE [LARGE SCALE GENOMIC DNA]</scope>
    <source>
        <strain evidence="4 5">LPB0138</strain>
    </source>
</reference>
<dbReference type="InterPro" id="IPR052940">
    <property type="entry name" value="Carb_Esterase_6"/>
</dbReference>
<dbReference type="EMBL" id="CP017478">
    <property type="protein sequence ID" value="AOW19208.1"/>
    <property type="molecule type" value="Genomic_DNA"/>
</dbReference>
<dbReference type="InterPro" id="IPR005181">
    <property type="entry name" value="SASA"/>
</dbReference>
<dbReference type="PANTHER" id="PTHR31988">
    <property type="entry name" value="ESTERASE, PUTATIVE (DUF303)-RELATED"/>
    <property type="match status" value="1"/>
</dbReference>
<feature type="signal peptide" evidence="2">
    <location>
        <begin position="1"/>
        <end position="18"/>
    </location>
</feature>